<evidence type="ECO:0000313" key="6">
    <source>
        <dbReference type="Proteomes" id="UP000095431"/>
    </source>
</evidence>
<dbReference type="PANTHER" id="PTHR42756">
    <property type="entry name" value="TRANSCRIPTIONAL REGULATOR, MARR"/>
    <property type="match status" value="1"/>
</dbReference>
<keyword evidence="3" id="KW-0804">Transcription</keyword>
<dbReference type="InterPro" id="IPR036388">
    <property type="entry name" value="WH-like_DNA-bd_sf"/>
</dbReference>
<accession>A0A173XQZ4</accession>
<evidence type="ECO:0000256" key="2">
    <source>
        <dbReference type="ARBA" id="ARBA00023125"/>
    </source>
</evidence>
<dbReference type="PROSITE" id="PS50995">
    <property type="entry name" value="HTH_MARR_2"/>
    <property type="match status" value="1"/>
</dbReference>
<dbReference type="Gene3D" id="1.10.10.10">
    <property type="entry name" value="Winged helix-like DNA-binding domain superfamily/Winged helix DNA-binding domain"/>
    <property type="match status" value="1"/>
</dbReference>
<dbReference type="eggNOG" id="COG1846">
    <property type="taxonomic scope" value="Bacteria"/>
</dbReference>
<dbReference type="InterPro" id="IPR036390">
    <property type="entry name" value="WH_DNA-bd_sf"/>
</dbReference>
<evidence type="ECO:0000256" key="1">
    <source>
        <dbReference type="ARBA" id="ARBA00023015"/>
    </source>
</evidence>
<keyword evidence="1" id="KW-0805">Transcription regulation</keyword>
<dbReference type="GO" id="GO:0003700">
    <property type="term" value="F:DNA-binding transcription factor activity"/>
    <property type="evidence" value="ECO:0007669"/>
    <property type="project" value="InterPro"/>
</dbReference>
<evidence type="ECO:0000259" key="4">
    <source>
        <dbReference type="PROSITE" id="PS50995"/>
    </source>
</evidence>
<dbReference type="InterPro" id="IPR011991">
    <property type="entry name" value="ArsR-like_HTH"/>
</dbReference>
<evidence type="ECO:0000313" key="5">
    <source>
        <dbReference type="EMBL" id="CUN54311.1"/>
    </source>
</evidence>
<name>A0A173XQZ4_9FIRM</name>
<keyword evidence="2" id="KW-0238">DNA-binding</keyword>
<proteinExistence type="predicted"/>
<organism evidence="5 6">
    <name type="scientific">Blautia wexlerae</name>
    <dbReference type="NCBI Taxonomy" id="418240"/>
    <lineage>
        <taxon>Bacteria</taxon>
        <taxon>Bacillati</taxon>
        <taxon>Bacillota</taxon>
        <taxon>Clostridia</taxon>
        <taxon>Lachnospirales</taxon>
        <taxon>Lachnospiraceae</taxon>
        <taxon>Blautia</taxon>
    </lineage>
</organism>
<dbReference type="AlphaFoldDB" id="A0A173XQZ4"/>
<evidence type="ECO:0000256" key="3">
    <source>
        <dbReference type="ARBA" id="ARBA00023163"/>
    </source>
</evidence>
<feature type="domain" description="HTH marR-type" evidence="4">
    <location>
        <begin position="16"/>
        <end position="148"/>
    </location>
</feature>
<sequence length="157" mass="18644">MWCPEDEKNEKEKREEKSMPALFMEINRQYGMRCMQRIREIGIQQGQMPIIMIVYRHNGCSQKEIAEWMGVTPPTVNVSIQRLEKADIVCRKRDDKDQRIMRVYLTENGRKIVEELQQESKAVEKVMFSNFSEAELCLLRRFFGQILDNISEIPVNR</sequence>
<dbReference type="RefSeq" id="WP_055199618.1">
    <property type="nucleotide sequence ID" value="NZ_BTHH01000001.1"/>
</dbReference>
<reference evidence="5 6" key="1">
    <citation type="submission" date="2015-09" db="EMBL/GenBank/DDBJ databases">
        <authorList>
            <consortium name="Pathogen Informatics"/>
        </authorList>
    </citation>
    <scope>NUCLEOTIDE SEQUENCE [LARGE SCALE GENOMIC DNA]</scope>
    <source>
        <strain evidence="5 6">2789STDY5834863</strain>
    </source>
</reference>
<dbReference type="EMBL" id="CYZN01000002">
    <property type="protein sequence ID" value="CUN54311.1"/>
    <property type="molecule type" value="Genomic_DNA"/>
</dbReference>
<dbReference type="SMART" id="SM00347">
    <property type="entry name" value="HTH_MARR"/>
    <property type="match status" value="1"/>
</dbReference>
<dbReference type="InterPro" id="IPR000835">
    <property type="entry name" value="HTH_MarR-typ"/>
</dbReference>
<dbReference type="PANTHER" id="PTHR42756:SF1">
    <property type="entry name" value="TRANSCRIPTIONAL REPRESSOR OF EMRAB OPERON"/>
    <property type="match status" value="1"/>
</dbReference>
<protein>
    <submittedName>
        <fullName evidence="5">Uncharacterized HTH-type transcriptional regulator yusO</fullName>
    </submittedName>
</protein>
<dbReference type="Pfam" id="PF01047">
    <property type="entry name" value="MarR"/>
    <property type="match status" value="1"/>
</dbReference>
<dbReference type="CDD" id="cd00090">
    <property type="entry name" value="HTH_ARSR"/>
    <property type="match status" value="1"/>
</dbReference>
<dbReference type="SUPFAM" id="SSF46785">
    <property type="entry name" value="Winged helix' DNA-binding domain"/>
    <property type="match status" value="1"/>
</dbReference>
<dbReference type="GO" id="GO:0003677">
    <property type="term" value="F:DNA binding"/>
    <property type="evidence" value="ECO:0007669"/>
    <property type="project" value="UniProtKB-KW"/>
</dbReference>
<dbReference type="Proteomes" id="UP000095431">
    <property type="component" value="Unassembled WGS sequence"/>
</dbReference>
<gene>
    <name evidence="5" type="primary">yusO</name>
    <name evidence="5" type="ORF">ERS852478_00430</name>
</gene>